<evidence type="ECO:0000313" key="3">
    <source>
        <dbReference type="EMBL" id="CDF38299.1"/>
    </source>
</evidence>
<dbReference type="RefSeq" id="XP_005718184.1">
    <property type="nucleotide sequence ID" value="XM_005718127.1"/>
</dbReference>
<dbReference type="GeneID" id="17325908"/>
<evidence type="ECO:0000256" key="1">
    <source>
        <dbReference type="ARBA" id="ARBA00009670"/>
    </source>
</evidence>
<dbReference type="PROSITE" id="PS50011">
    <property type="entry name" value="PROTEIN_KINASE_DOM"/>
    <property type="match status" value="1"/>
</dbReference>
<dbReference type="InterPro" id="IPR000719">
    <property type="entry name" value="Prot_kinase_dom"/>
</dbReference>
<evidence type="ECO:0000313" key="4">
    <source>
        <dbReference type="Proteomes" id="UP000012073"/>
    </source>
</evidence>
<dbReference type="OrthoDB" id="427480at2759"/>
<sequence>MNELRALCDAVPSFPNQVAFSMMEEELGRPVHEIYEDISDSPIAAASLGQVYKARLRENGEEVAIKVQRPDMLRKVSLDLYCMKRVAKLAESVQNTFTAARTDYTSLLLEWARGTYKELDYQNEAANSRRFARLVQAKLPDVYVPAVYDEYTSRKVLTMEWINGVKLADCGPEQINALVSKGVECFLFQLLSAGFFHADPHQGNLMRLDNGQLCVIDFGLMAEIEKVEMDAMVSAIVHLANRDWPKVIDDFVTLKFLPAGVDTSEVEPVIGAILDQALEGGGAKSINFQSLSDELATVTFDFPFSIPPAFALLLRALSVLEGIALVGDPEFKLIMESFPFVSKLVMTDRSPALRQALKEILYKDGSFSPTRLRVLVDSSQGMINAGDAFVDFDTLTDDSAVTREAIDFLFSDEGAMIREILVEEIAKGIDVLARDSYSRVASQFERSVPAPLRGFLAMPGRSPFSLLTPLSPLSPLALLAGPSPVLPPVTDDERAYLDNMRELIAWLGNDGTQMQPQVLRSLLPEILEKSGVIGRQVFGRVWETMVKRVFNDLVRGDGEVVAGKRRVPGLPR</sequence>
<dbReference type="EMBL" id="HG001914">
    <property type="protein sequence ID" value="CDF38299.1"/>
    <property type="molecule type" value="Genomic_DNA"/>
</dbReference>
<dbReference type="InterPro" id="IPR011009">
    <property type="entry name" value="Kinase-like_dom_sf"/>
</dbReference>
<dbReference type="GO" id="GO:0004672">
    <property type="term" value="F:protein kinase activity"/>
    <property type="evidence" value="ECO:0007669"/>
    <property type="project" value="InterPro"/>
</dbReference>
<protein>
    <recommendedName>
        <fullName evidence="2">Protein kinase domain-containing protein</fullName>
    </recommendedName>
</protein>
<accession>R7QJM5</accession>
<dbReference type="Pfam" id="PF03109">
    <property type="entry name" value="ABC1"/>
    <property type="match status" value="1"/>
</dbReference>
<dbReference type="PANTHER" id="PTHR10566">
    <property type="entry name" value="CHAPERONE-ACTIVITY OF BC1 COMPLEX CABC1 -RELATED"/>
    <property type="match status" value="1"/>
</dbReference>
<comment type="similarity">
    <text evidence="1">Belongs to the protein kinase superfamily. ADCK protein kinase family.</text>
</comment>
<organism evidence="3 4">
    <name type="scientific">Chondrus crispus</name>
    <name type="common">Carrageen Irish moss</name>
    <name type="synonym">Polymorpha crispa</name>
    <dbReference type="NCBI Taxonomy" id="2769"/>
    <lineage>
        <taxon>Eukaryota</taxon>
        <taxon>Rhodophyta</taxon>
        <taxon>Florideophyceae</taxon>
        <taxon>Rhodymeniophycidae</taxon>
        <taxon>Gigartinales</taxon>
        <taxon>Gigartinaceae</taxon>
        <taxon>Chondrus</taxon>
    </lineage>
</organism>
<dbReference type="Gramene" id="CDF38299">
    <property type="protein sequence ID" value="CDF38299"/>
    <property type="gene ID" value="CHC_T00006123001"/>
</dbReference>
<dbReference type="PANTHER" id="PTHR10566:SF113">
    <property type="entry name" value="PROTEIN ACTIVITY OF BC1 COMPLEX KINASE 7, CHLOROPLASTIC"/>
    <property type="match status" value="1"/>
</dbReference>
<dbReference type="STRING" id="2769.R7QJM5"/>
<reference evidence="4" key="1">
    <citation type="journal article" date="2013" name="Proc. Natl. Acad. Sci. U.S.A.">
        <title>Genome structure and metabolic features in the red seaweed Chondrus crispus shed light on evolution of the Archaeplastida.</title>
        <authorList>
            <person name="Collen J."/>
            <person name="Porcel B."/>
            <person name="Carre W."/>
            <person name="Ball S.G."/>
            <person name="Chaparro C."/>
            <person name="Tonon T."/>
            <person name="Barbeyron T."/>
            <person name="Michel G."/>
            <person name="Noel B."/>
            <person name="Valentin K."/>
            <person name="Elias M."/>
            <person name="Artiguenave F."/>
            <person name="Arun A."/>
            <person name="Aury J.M."/>
            <person name="Barbosa-Neto J.F."/>
            <person name="Bothwell J.H."/>
            <person name="Bouget F.Y."/>
            <person name="Brillet L."/>
            <person name="Cabello-Hurtado F."/>
            <person name="Capella-Gutierrez S."/>
            <person name="Charrier B."/>
            <person name="Cladiere L."/>
            <person name="Cock J.M."/>
            <person name="Coelho S.M."/>
            <person name="Colleoni C."/>
            <person name="Czjzek M."/>
            <person name="Da Silva C."/>
            <person name="Delage L."/>
            <person name="Denoeud F."/>
            <person name="Deschamps P."/>
            <person name="Dittami S.M."/>
            <person name="Gabaldon T."/>
            <person name="Gachon C.M."/>
            <person name="Groisillier A."/>
            <person name="Herve C."/>
            <person name="Jabbari K."/>
            <person name="Katinka M."/>
            <person name="Kloareg B."/>
            <person name="Kowalczyk N."/>
            <person name="Labadie K."/>
            <person name="Leblanc C."/>
            <person name="Lopez P.J."/>
            <person name="McLachlan D.H."/>
            <person name="Meslet-Cladiere L."/>
            <person name="Moustafa A."/>
            <person name="Nehr Z."/>
            <person name="Nyvall Collen P."/>
            <person name="Panaud O."/>
            <person name="Partensky F."/>
            <person name="Poulain J."/>
            <person name="Rensing S.A."/>
            <person name="Rousvoal S."/>
            <person name="Samson G."/>
            <person name="Symeonidi A."/>
            <person name="Weissenbach J."/>
            <person name="Zambounis A."/>
            <person name="Wincker P."/>
            <person name="Boyen C."/>
        </authorList>
    </citation>
    <scope>NUCLEOTIDE SEQUENCE [LARGE SCALE GENOMIC DNA]</scope>
    <source>
        <strain evidence="4">cv. Stackhouse</strain>
    </source>
</reference>
<dbReference type="CDD" id="cd05121">
    <property type="entry name" value="ABC1_ADCK3-like"/>
    <property type="match status" value="1"/>
</dbReference>
<gene>
    <name evidence="3" type="ORF">CHC_T00006123001</name>
</gene>
<dbReference type="SUPFAM" id="SSF56112">
    <property type="entry name" value="Protein kinase-like (PK-like)"/>
    <property type="match status" value="1"/>
</dbReference>
<dbReference type="PhylomeDB" id="R7QJM5"/>
<feature type="domain" description="Protein kinase" evidence="2">
    <location>
        <begin position="37"/>
        <end position="367"/>
    </location>
</feature>
<name>R7QJM5_CHOCR</name>
<proteinExistence type="inferred from homology"/>
<dbReference type="InterPro" id="IPR004147">
    <property type="entry name" value="ABC1_dom"/>
</dbReference>
<keyword evidence="4" id="KW-1185">Reference proteome</keyword>
<dbReference type="GO" id="GO:0005524">
    <property type="term" value="F:ATP binding"/>
    <property type="evidence" value="ECO:0007669"/>
    <property type="project" value="InterPro"/>
</dbReference>
<dbReference type="Proteomes" id="UP000012073">
    <property type="component" value="Unassembled WGS sequence"/>
</dbReference>
<dbReference type="InterPro" id="IPR050154">
    <property type="entry name" value="UbiB_kinase"/>
</dbReference>
<dbReference type="KEGG" id="ccp:CHC_T00006123001"/>
<dbReference type="AlphaFoldDB" id="R7QJM5"/>
<evidence type="ECO:0000259" key="2">
    <source>
        <dbReference type="PROSITE" id="PS50011"/>
    </source>
</evidence>